<comment type="cofactor">
    <cofactor evidence="12">
        <name>Mn(2+)</name>
        <dbReference type="ChEBI" id="CHEBI:29035"/>
    </cofactor>
    <cofactor evidence="12">
        <name>Fe(2+)</name>
        <dbReference type="ChEBI" id="CHEBI:29033"/>
    </cofactor>
    <text evidence="12">Binds 1 Mn(2+) or Fe(2+) ion per subunit.</text>
</comment>
<evidence type="ECO:0000256" key="2">
    <source>
        <dbReference type="ARBA" id="ARBA00007957"/>
    </source>
</evidence>
<evidence type="ECO:0000313" key="14">
    <source>
        <dbReference type="Proteomes" id="UP000481339"/>
    </source>
</evidence>
<comment type="subcellular location">
    <subcellularLocation>
        <location evidence="1">Cytoplasm</location>
    </subcellularLocation>
</comment>
<evidence type="ECO:0000256" key="9">
    <source>
        <dbReference type="ARBA" id="ARBA00023125"/>
    </source>
</evidence>
<feature type="binding site" evidence="11">
    <location>
        <position position="86"/>
    </location>
    <ligand>
        <name>Zn(2+)</name>
        <dbReference type="ChEBI" id="CHEBI:29105"/>
    </ligand>
</feature>
<dbReference type="SUPFAM" id="SSF46785">
    <property type="entry name" value="Winged helix' DNA-binding domain"/>
    <property type="match status" value="1"/>
</dbReference>
<gene>
    <name evidence="13" type="ORF">F8O02_02000</name>
</gene>
<keyword evidence="8" id="KW-0805">Transcription regulation</keyword>
<comment type="caution">
    <text evidence="13">The sequence shown here is derived from an EMBL/GenBank/DDBJ whole genome shotgun (WGS) entry which is preliminary data.</text>
</comment>
<dbReference type="OrthoDB" id="8659436at2"/>
<protein>
    <submittedName>
        <fullName evidence="13">Transcriptional repressor</fullName>
    </submittedName>
</protein>
<reference evidence="13 14" key="1">
    <citation type="submission" date="2019-09" db="EMBL/GenBank/DDBJ databases">
        <title>Phylogeny of genus Pseudoclavibacter and closely related genus.</title>
        <authorList>
            <person name="Li Y."/>
        </authorList>
    </citation>
    <scope>NUCLEOTIDE SEQUENCE [LARGE SCALE GENOMIC DNA]</scope>
    <source>
        <strain evidence="13 14">JCM 16921</strain>
    </source>
</reference>
<keyword evidence="10" id="KW-0804">Transcription</keyword>
<dbReference type="GO" id="GO:0000976">
    <property type="term" value="F:transcription cis-regulatory region binding"/>
    <property type="evidence" value="ECO:0007669"/>
    <property type="project" value="TreeGrafter"/>
</dbReference>
<keyword evidence="5" id="KW-0678">Repressor</keyword>
<evidence type="ECO:0000256" key="1">
    <source>
        <dbReference type="ARBA" id="ARBA00004496"/>
    </source>
</evidence>
<keyword evidence="12" id="KW-0408">Iron</keyword>
<dbReference type="InterPro" id="IPR002481">
    <property type="entry name" value="FUR"/>
</dbReference>
<dbReference type="EMBL" id="WBKA01000001">
    <property type="protein sequence ID" value="KAB1633848.1"/>
    <property type="molecule type" value="Genomic_DNA"/>
</dbReference>
<evidence type="ECO:0000256" key="4">
    <source>
        <dbReference type="ARBA" id="ARBA00022490"/>
    </source>
</evidence>
<evidence type="ECO:0000256" key="6">
    <source>
        <dbReference type="ARBA" id="ARBA00022723"/>
    </source>
</evidence>
<accession>A0A7C8BSP6</accession>
<dbReference type="PANTHER" id="PTHR33202">
    <property type="entry name" value="ZINC UPTAKE REGULATION PROTEIN"/>
    <property type="match status" value="1"/>
</dbReference>
<feature type="binding site" evidence="11">
    <location>
        <position position="126"/>
    </location>
    <ligand>
        <name>Zn(2+)</name>
        <dbReference type="ChEBI" id="CHEBI:29105"/>
    </ligand>
</feature>
<dbReference type="CDD" id="cd07153">
    <property type="entry name" value="Fur_like"/>
    <property type="match status" value="1"/>
</dbReference>
<comment type="subunit">
    <text evidence="3">Homodimer.</text>
</comment>
<feature type="binding site" evidence="12">
    <location>
        <position position="115"/>
    </location>
    <ligand>
        <name>Fe cation</name>
        <dbReference type="ChEBI" id="CHEBI:24875"/>
    </ligand>
</feature>
<dbReference type="GO" id="GO:0005829">
    <property type="term" value="C:cytosol"/>
    <property type="evidence" value="ECO:0007669"/>
    <property type="project" value="TreeGrafter"/>
</dbReference>
<dbReference type="GO" id="GO:1900376">
    <property type="term" value="P:regulation of secondary metabolite biosynthetic process"/>
    <property type="evidence" value="ECO:0007669"/>
    <property type="project" value="TreeGrafter"/>
</dbReference>
<dbReference type="GO" id="GO:0045892">
    <property type="term" value="P:negative regulation of DNA-templated transcription"/>
    <property type="evidence" value="ECO:0007669"/>
    <property type="project" value="TreeGrafter"/>
</dbReference>
<proteinExistence type="inferred from homology"/>
<dbReference type="Gene3D" id="1.10.10.10">
    <property type="entry name" value="Winged helix-like DNA-binding domain superfamily/Winged helix DNA-binding domain"/>
    <property type="match status" value="1"/>
</dbReference>
<keyword evidence="14" id="KW-1185">Reference proteome</keyword>
<sequence length="134" mass="14868">MKRRNTWQQTAVRDALEHEAGFLSAQALHQRLLEAGSTVSVATVYRVLSRMADDGLADVHIDPDGQQLFRACGDEPHHHHLICRRCGAAVEIVAPPVERWASGVAREHGYTEVTHVIDVIGLCPRCTRELAGKR</sequence>
<dbReference type="AlphaFoldDB" id="A0A7C8BSP6"/>
<feature type="binding site" evidence="11">
    <location>
        <position position="123"/>
    </location>
    <ligand>
        <name>Zn(2+)</name>
        <dbReference type="ChEBI" id="CHEBI:29105"/>
    </ligand>
</feature>
<comment type="similarity">
    <text evidence="2">Belongs to the Fur family.</text>
</comment>
<evidence type="ECO:0000256" key="12">
    <source>
        <dbReference type="PIRSR" id="PIRSR602481-2"/>
    </source>
</evidence>
<evidence type="ECO:0000256" key="10">
    <source>
        <dbReference type="ARBA" id="ARBA00023163"/>
    </source>
</evidence>
<keyword evidence="9" id="KW-0238">DNA-binding</keyword>
<name>A0A7C8BSP6_9MICO</name>
<dbReference type="Proteomes" id="UP000481339">
    <property type="component" value="Unassembled WGS sequence"/>
</dbReference>
<evidence type="ECO:0000256" key="5">
    <source>
        <dbReference type="ARBA" id="ARBA00022491"/>
    </source>
</evidence>
<dbReference type="Gene3D" id="3.30.1490.190">
    <property type="match status" value="1"/>
</dbReference>
<dbReference type="PANTHER" id="PTHR33202:SF2">
    <property type="entry name" value="FERRIC UPTAKE REGULATION PROTEIN"/>
    <property type="match status" value="1"/>
</dbReference>
<comment type="cofactor">
    <cofactor evidence="11">
        <name>Zn(2+)</name>
        <dbReference type="ChEBI" id="CHEBI:29105"/>
    </cofactor>
    <text evidence="11">Binds 1 zinc ion per subunit.</text>
</comment>
<evidence type="ECO:0000256" key="8">
    <source>
        <dbReference type="ARBA" id="ARBA00023015"/>
    </source>
</evidence>
<evidence type="ECO:0000256" key="3">
    <source>
        <dbReference type="ARBA" id="ARBA00011738"/>
    </source>
</evidence>
<dbReference type="InterPro" id="IPR043135">
    <property type="entry name" value="Fur_C"/>
</dbReference>
<keyword evidence="7 11" id="KW-0862">Zinc</keyword>
<evidence type="ECO:0000256" key="7">
    <source>
        <dbReference type="ARBA" id="ARBA00022833"/>
    </source>
</evidence>
<evidence type="ECO:0000313" key="13">
    <source>
        <dbReference type="EMBL" id="KAB1633848.1"/>
    </source>
</evidence>
<dbReference type="InterPro" id="IPR036388">
    <property type="entry name" value="WH-like_DNA-bd_sf"/>
</dbReference>
<dbReference type="Pfam" id="PF01475">
    <property type="entry name" value="FUR"/>
    <property type="match status" value="1"/>
</dbReference>
<keyword evidence="6 11" id="KW-0479">Metal-binding</keyword>
<feature type="binding site" evidence="11">
    <location>
        <position position="83"/>
    </location>
    <ligand>
        <name>Zn(2+)</name>
        <dbReference type="ChEBI" id="CHEBI:29105"/>
    </ligand>
</feature>
<feature type="binding site" evidence="12">
    <location>
        <position position="98"/>
    </location>
    <ligand>
        <name>Fe cation</name>
        <dbReference type="ChEBI" id="CHEBI:24875"/>
    </ligand>
</feature>
<feature type="binding site" evidence="12">
    <location>
        <position position="77"/>
    </location>
    <ligand>
        <name>Fe cation</name>
        <dbReference type="ChEBI" id="CHEBI:24875"/>
    </ligand>
</feature>
<dbReference type="GO" id="GO:0003700">
    <property type="term" value="F:DNA-binding transcription factor activity"/>
    <property type="evidence" value="ECO:0007669"/>
    <property type="project" value="InterPro"/>
</dbReference>
<evidence type="ECO:0000256" key="11">
    <source>
        <dbReference type="PIRSR" id="PIRSR602481-1"/>
    </source>
</evidence>
<dbReference type="InterPro" id="IPR036390">
    <property type="entry name" value="WH_DNA-bd_sf"/>
</dbReference>
<keyword evidence="4" id="KW-0963">Cytoplasm</keyword>
<dbReference type="GO" id="GO:0008270">
    <property type="term" value="F:zinc ion binding"/>
    <property type="evidence" value="ECO:0007669"/>
    <property type="project" value="TreeGrafter"/>
</dbReference>
<organism evidence="13 14">
    <name type="scientific">Pseudoclavibacter caeni</name>
    <dbReference type="NCBI Taxonomy" id="908846"/>
    <lineage>
        <taxon>Bacteria</taxon>
        <taxon>Bacillati</taxon>
        <taxon>Actinomycetota</taxon>
        <taxon>Actinomycetes</taxon>
        <taxon>Micrococcales</taxon>
        <taxon>Microbacteriaceae</taxon>
        <taxon>Pseudoclavibacter</taxon>
    </lineage>
</organism>